<feature type="compositionally biased region" description="Basic and acidic residues" evidence="1">
    <location>
        <begin position="60"/>
        <end position="80"/>
    </location>
</feature>
<feature type="region of interest" description="Disordered" evidence="1">
    <location>
        <begin position="264"/>
        <end position="306"/>
    </location>
</feature>
<evidence type="ECO:0000313" key="2">
    <source>
        <dbReference type="EMBL" id="KAK4136843.1"/>
    </source>
</evidence>
<feature type="region of interest" description="Disordered" evidence="1">
    <location>
        <begin position="209"/>
        <end position="233"/>
    </location>
</feature>
<gene>
    <name evidence="2" type="ORF">BT67DRAFT_374614</name>
</gene>
<accession>A0AAN6UPU2</accession>
<keyword evidence="3" id="KW-1185">Reference proteome</keyword>
<comment type="caution">
    <text evidence="2">The sequence shown here is derived from an EMBL/GenBank/DDBJ whole genome shotgun (WGS) entry which is preliminary data.</text>
</comment>
<protein>
    <submittedName>
        <fullName evidence="2">Uncharacterized protein</fullName>
    </submittedName>
</protein>
<dbReference type="EMBL" id="MU853403">
    <property type="protein sequence ID" value="KAK4136843.1"/>
    <property type="molecule type" value="Genomic_DNA"/>
</dbReference>
<feature type="compositionally biased region" description="Basic and acidic residues" evidence="1">
    <location>
        <begin position="1"/>
        <end position="11"/>
    </location>
</feature>
<feature type="region of interest" description="Disordered" evidence="1">
    <location>
        <begin position="1"/>
        <end position="97"/>
    </location>
</feature>
<dbReference type="Proteomes" id="UP001304895">
    <property type="component" value="Unassembled WGS sequence"/>
</dbReference>
<organism evidence="2 3">
    <name type="scientific">Trichocladium antarcticum</name>
    <dbReference type="NCBI Taxonomy" id="1450529"/>
    <lineage>
        <taxon>Eukaryota</taxon>
        <taxon>Fungi</taxon>
        <taxon>Dikarya</taxon>
        <taxon>Ascomycota</taxon>
        <taxon>Pezizomycotina</taxon>
        <taxon>Sordariomycetes</taxon>
        <taxon>Sordariomycetidae</taxon>
        <taxon>Sordariales</taxon>
        <taxon>Chaetomiaceae</taxon>
        <taxon>Trichocladium</taxon>
    </lineage>
</organism>
<dbReference type="AlphaFoldDB" id="A0AAN6UPU2"/>
<feature type="region of interest" description="Disordered" evidence="1">
    <location>
        <begin position="142"/>
        <end position="181"/>
    </location>
</feature>
<proteinExistence type="predicted"/>
<evidence type="ECO:0000256" key="1">
    <source>
        <dbReference type="SAM" id="MobiDB-lite"/>
    </source>
</evidence>
<reference evidence="2" key="2">
    <citation type="submission" date="2023-05" db="EMBL/GenBank/DDBJ databases">
        <authorList>
            <consortium name="Lawrence Berkeley National Laboratory"/>
            <person name="Steindorff A."/>
            <person name="Hensen N."/>
            <person name="Bonometti L."/>
            <person name="Westerberg I."/>
            <person name="Brannstrom I.O."/>
            <person name="Guillou S."/>
            <person name="Cros-Aarteil S."/>
            <person name="Calhoun S."/>
            <person name="Haridas S."/>
            <person name="Kuo A."/>
            <person name="Mondo S."/>
            <person name="Pangilinan J."/>
            <person name="Riley R."/>
            <person name="Labutti K."/>
            <person name="Andreopoulos B."/>
            <person name="Lipzen A."/>
            <person name="Chen C."/>
            <person name="Yanf M."/>
            <person name="Daum C."/>
            <person name="Ng V."/>
            <person name="Clum A."/>
            <person name="Ohm R."/>
            <person name="Martin F."/>
            <person name="Silar P."/>
            <person name="Natvig D."/>
            <person name="Lalanne C."/>
            <person name="Gautier V."/>
            <person name="Ament-Velasquez S.L."/>
            <person name="Kruys A."/>
            <person name="Hutchinson M.I."/>
            <person name="Powell A.J."/>
            <person name="Barry K."/>
            <person name="Miller A.N."/>
            <person name="Grigoriev I.V."/>
            <person name="Debuchy R."/>
            <person name="Gladieux P."/>
            <person name="Thoren M.H."/>
            <person name="Johannesson H."/>
        </authorList>
    </citation>
    <scope>NUCLEOTIDE SEQUENCE</scope>
    <source>
        <strain evidence="2">CBS 123565</strain>
    </source>
</reference>
<name>A0AAN6UPU2_9PEZI</name>
<feature type="compositionally biased region" description="Polar residues" evidence="1">
    <location>
        <begin position="26"/>
        <end position="39"/>
    </location>
</feature>
<feature type="compositionally biased region" description="Polar residues" evidence="1">
    <location>
        <begin position="81"/>
        <end position="93"/>
    </location>
</feature>
<evidence type="ECO:0000313" key="3">
    <source>
        <dbReference type="Proteomes" id="UP001304895"/>
    </source>
</evidence>
<sequence>METQTRLRPELRPVWTGREQHDDHPSPSTFSACSPTFPSSRRDSLLSPMYPASPGYDQSMRMHERALVDKLDQRGRRESRQSPSTARSLSPISEQALGDRRVSVASLPLPSAPAPSPRSPGFPMPLHRRPTIVAETRSILLSGLPDGLPRPQPADADNPAEHGQPVQPAVPGGRRNSQQQRQELQAWGHVYFSKASEASCFVSPLALRRSSEGSSVDEDAAAKGRSSSGSNSVTIRARVRPCALNRKPFVLKRTFDMDELRATVPELSPVPPGGRRPSMELPRRNPLPSGRRHSITPSPGLADLGKSSIRSTNIPIHLPYARAFFPILAALIYSGHIHTRDIIDLPMPHPEAWAQTVAHVYTGQGELTEAIKQNILYLGGKT</sequence>
<reference evidence="2" key="1">
    <citation type="journal article" date="2023" name="Mol. Phylogenet. Evol.">
        <title>Genome-scale phylogeny and comparative genomics of the fungal order Sordariales.</title>
        <authorList>
            <person name="Hensen N."/>
            <person name="Bonometti L."/>
            <person name="Westerberg I."/>
            <person name="Brannstrom I.O."/>
            <person name="Guillou S."/>
            <person name="Cros-Aarteil S."/>
            <person name="Calhoun S."/>
            <person name="Haridas S."/>
            <person name="Kuo A."/>
            <person name="Mondo S."/>
            <person name="Pangilinan J."/>
            <person name="Riley R."/>
            <person name="LaButti K."/>
            <person name="Andreopoulos B."/>
            <person name="Lipzen A."/>
            <person name="Chen C."/>
            <person name="Yan M."/>
            <person name="Daum C."/>
            <person name="Ng V."/>
            <person name="Clum A."/>
            <person name="Steindorff A."/>
            <person name="Ohm R.A."/>
            <person name="Martin F."/>
            <person name="Silar P."/>
            <person name="Natvig D.O."/>
            <person name="Lalanne C."/>
            <person name="Gautier V."/>
            <person name="Ament-Velasquez S.L."/>
            <person name="Kruys A."/>
            <person name="Hutchinson M.I."/>
            <person name="Powell A.J."/>
            <person name="Barry K."/>
            <person name="Miller A.N."/>
            <person name="Grigoriev I.V."/>
            <person name="Debuchy R."/>
            <person name="Gladieux P."/>
            <person name="Hiltunen Thoren M."/>
            <person name="Johannesson H."/>
        </authorList>
    </citation>
    <scope>NUCLEOTIDE SEQUENCE</scope>
    <source>
        <strain evidence="2">CBS 123565</strain>
    </source>
</reference>